<dbReference type="SUPFAM" id="SSF58038">
    <property type="entry name" value="SNARE fusion complex"/>
    <property type="match status" value="2"/>
</dbReference>
<dbReference type="Proteomes" id="UP000887566">
    <property type="component" value="Unplaced"/>
</dbReference>
<keyword evidence="3" id="KW-0677">Repeat</keyword>
<accession>A0A914XD25</accession>
<reference evidence="12" key="1">
    <citation type="submission" date="2022-11" db="UniProtKB">
        <authorList>
            <consortium name="WormBaseParasite"/>
        </authorList>
    </citation>
    <scope>IDENTIFICATION</scope>
</reference>
<keyword evidence="4" id="KW-0770">Synapse</keyword>
<feature type="domain" description="T-SNARE coiled-coil homology" evidence="10">
    <location>
        <begin position="40"/>
        <end position="102"/>
    </location>
</feature>
<evidence type="ECO:0000256" key="2">
    <source>
        <dbReference type="ARBA" id="ARBA00022599"/>
    </source>
</evidence>
<dbReference type="PANTHER" id="PTHR19305:SF14">
    <property type="entry name" value="SYNAPTOSOMAL-ASSOCIATED PROTEIN-RELATED"/>
    <property type="match status" value="1"/>
</dbReference>
<dbReference type="InterPro" id="IPR000727">
    <property type="entry name" value="T_SNARE_dom"/>
</dbReference>
<dbReference type="Gene3D" id="1.20.5.110">
    <property type="match status" value="2"/>
</dbReference>
<protein>
    <recommendedName>
        <fullName evidence="7">Synaptosomal-associated protein</fullName>
    </recommendedName>
</protein>
<evidence type="ECO:0000313" key="11">
    <source>
        <dbReference type="Proteomes" id="UP000887566"/>
    </source>
</evidence>
<dbReference type="FunFam" id="1.20.5.110:FF:000018">
    <property type="entry name" value="Synaptosomal-associated protein"/>
    <property type="match status" value="1"/>
</dbReference>
<dbReference type="PANTHER" id="PTHR19305">
    <property type="entry name" value="SYNAPTOSOMAL ASSOCIATED PROTEIN"/>
    <property type="match status" value="1"/>
</dbReference>
<dbReference type="SMART" id="SM00397">
    <property type="entry name" value="t_SNARE"/>
    <property type="match status" value="2"/>
</dbReference>
<dbReference type="CDD" id="cd15885">
    <property type="entry name" value="SNARE_SNAP25C"/>
    <property type="match status" value="1"/>
</dbReference>
<evidence type="ECO:0000256" key="4">
    <source>
        <dbReference type="ARBA" id="ARBA00023018"/>
    </source>
</evidence>
<sequence>MAAKRQARKCVSEGPPPNRHGLHFPDDMADEIKDLNLNIEDFASDSLESTRRMLALCEESKEAGIKTLVMLDDQGEQLERVEGGLDTINQDMREAEEHLKGMEKCCGLCVLPCNKTEDFEKNSEYAKAWKKDDDGGVVSDQPRITVGDSGMGPAGGYITRITNDAREDEMDENVQQVSTMVGNLRNMAIDMGTEVSNQNRQLERINQKAELNQMRVNQANKRTTKLIVNN</sequence>
<evidence type="ECO:0000256" key="3">
    <source>
        <dbReference type="ARBA" id="ARBA00022737"/>
    </source>
</evidence>
<evidence type="ECO:0000259" key="10">
    <source>
        <dbReference type="PROSITE" id="PS50192"/>
    </source>
</evidence>
<keyword evidence="11" id="KW-1185">Reference proteome</keyword>
<feature type="domain" description="T-SNARE coiled-coil homology" evidence="10">
    <location>
        <begin position="164"/>
        <end position="226"/>
    </location>
</feature>
<evidence type="ECO:0000256" key="6">
    <source>
        <dbReference type="ARBA" id="ARBA00034102"/>
    </source>
</evidence>
<name>A0A914XD25_9BILA</name>
<organism evidence="11 12">
    <name type="scientific">Plectus sambesii</name>
    <dbReference type="NCBI Taxonomy" id="2011161"/>
    <lineage>
        <taxon>Eukaryota</taxon>
        <taxon>Metazoa</taxon>
        <taxon>Ecdysozoa</taxon>
        <taxon>Nematoda</taxon>
        <taxon>Chromadorea</taxon>
        <taxon>Plectida</taxon>
        <taxon>Plectina</taxon>
        <taxon>Plectoidea</taxon>
        <taxon>Plectidae</taxon>
        <taxon>Plectus</taxon>
    </lineage>
</organism>
<dbReference type="AlphaFoldDB" id="A0A914XD25"/>
<feature type="coiled-coil region" evidence="8">
    <location>
        <begin position="78"/>
        <end position="105"/>
    </location>
</feature>
<proteinExistence type="inferred from homology"/>
<evidence type="ECO:0000256" key="5">
    <source>
        <dbReference type="ARBA" id="ARBA00023054"/>
    </source>
</evidence>
<evidence type="ECO:0000256" key="1">
    <source>
        <dbReference type="ARBA" id="ARBA00009480"/>
    </source>
</evidence>
<evidence type="ECO:0000256" key="8">
    <source>
        <dbReference type="SAM" id="Coils"/>
    </source>
</evidence>
<keyword evidence="5 8" id="KW-0175">Coiled coil</keyword>
<evidence type="ECO:0000256" key="7">
    <source>
        <dbReference type="RuleBase" id="RU003496"/>
    </source>
</evidence>
<dbReference type="FunFam" id="1.20.5.110:FF:000007">
    <property type="entry name" value="Synaptosomal-associated protein"/>
    <property type="match status" value="1"/>
</dbReference>
<dbReference type="GO" id="GO:0005886">
    <property type="term" value="C:plasma membrane"/>
    <property type="evidence" value="ECO:0007669"/>
    <property type="project" value="TreeGrafter"/>
</dbReference>
<dbReference type="GO" id="GO:0098793">
    <property type="term" value="C:presynapse"/>
    <property type="evidence" value="ECO:0007669"/>
    <property type="project" value="GOC"/>
</dbReference>
<evidence type="ECO:0000256" key="9">
    <source>
        <dbReference type="SAM" id="MobiDB-lite"/>
    </source>
</evidence>
<dbReference type="PROSITE" id="PS50192">
    <property type="entry name" value="T_SNARE"/>
    <property type="match status" value="2"/>
</dbReference>
<dbReference type="Pfam" id="PF00835">
    <property type="entry name" value="SNAP-25"/>
    <property type="match status" value="1"/>
</dbReference>
<comment type="similarity">
    <text evidence="1 7">Belongs to the SNAP-25 family.</text>
</comment>
<comment type="subcellular location">
    <subcellularLocation>
        <location evidence="6">Synapse</location>
        <location evidence="6">Synaptosome</location>
    </subcellularLocation>
</comment>
<dbReference type="GO" id="GO:0043005">
    <property type="term" value="C:neuron projection"/>
    <property type="evidence" value="ECO:0007669"/>
    <property type="project" value="UniProtKB-KW"/>
</dbReference>
<dbReference type="WBParaSite" id="PSAMB.scaffold7661size7302.g30427.t1">
    <property type="protein sequence ID" value="PSAMB.scaffold7661size7302.g30427.t1"/>
    <property type="gene ID" value="PSAMB.scaffold7661size7302.g30427"/>
</dbReference>
<keyword evidence="2" id="KW-0771">Synaptosome</keyword>
<evidence type="ECO:0000313" key="12">
    <source>
        <dbReference type="WBParaSite" id="PSAMB.scaffold7661size7302.g30427.t1"/>
    </source>
</evidence>
<feature type="region of interest" description="Disordered" evidence="9">
    <location>
        <begin position="1"/>
        <end position="22"/>
    </location>
</feature>
<dbReference type="GO" id="GO:0005484">
    <property type="term" value="F:SNAP receptor activity"/>
    <property type="evidence" value="ECO:0007669"/>
    <property type="project" value="TreeGrafter"/>
</dbReference>
<dbReference type="GO" id="GO:0016082">
    <property type="term" value="P:synaptic vesicle priming"/>
    <property type="evidence" value="ECO:0007669"/>
    <property type="project" value="TreeGrafter"/>
</dbReference>
<dbReference type="CDD" id="cd15889">
    <property type="entry name" value="SNARE_SNAP25N_23N"/>
    <property type="match status" value="1"/>
</dbReference>
<dbReference type="GO" id="GO:0031201">
    <property type="term" value="C:SNARE complex"/>
    <property type="evidence" value="ECO:0007669"/>
    <property type="project" value="TreeGrafter"/>
</dbReference>
<dbReference type="InterPro" id="IPR000928">
    <property type="entry name" value="SNAP-25_dom"/>
</dbReference>
<dbReference type="GO" id="GO:0019905">
    <property type="term" value="F:syntaxin binding"/>
    <property type="evidence" value="ECO:0007669"/>
    <property type="project" value="TreeGrafter"/>
</dbReference>
<dbReference type="GO" id="GO:0031629">
    <property type="term" value="P:synaptic vesicle fusion to presynaptic active zone membrane"/>
    <property type="evidence" value="ECO:0007669"/>
    <property type="project" value="TreeGrafter"/>
</dbReference>